<dbReference type="InterPro" id="IPR001104">
    <property type="entry name" value="3-oxo-5_a-steroid_4-DH_C"/>
</dbReference>
<dbReference type="Pfam" id="PF02544">
    <property type="entry name" value="Steroid_dh"/>
    <property type="match status" value="1"/>
</dbReference>
<evidence type="ECO:0000313" key="12">
    <source>
        <dbReference type="Proteomes" id="UP001314205"/>
    </source>
</evidence>
<comment type="pathway">
    <text evidence="9">Protein modification; protein glycosylation.</text>
</comment>
<evidence type="ECO:0000256" key="4">
    <source>
        <dbReference type="ARBA" id="ARBA00022989"/>
    </source>
</evidence>
<reference evidence="11 12" key="1">
    <citation type="submission" date="2023-11" db="EMBL/GenBank/DDBJ databases">
        <authorList>
            <person name="Hedman E."/>
            <person name="Englund M."/>
            <person name="Stromberg M."/>
            <person name="Nyberg Akerstrom W."/>
            <person name="Nylinder S."/>
            <person name="Jareborg N."/>
            <person name="Kallberg Y."/>
            <person name="Kronander E."/>
        </authorList>
    </citation>
    <scope>NUCLEOTIDE SEQUENCE [LARGE SCALE GENOMIC DNA]</scope>
</reference>
<comment type="catalytic activity">
    <reaction evidence="8 9">
        <text>a di-trans,poly-cis-dolichal + NADP(+) = a di-trans,poly-cis-polyprenal + NADPH + H(+)</text>
        <dbReference type="Rhea" id="RHEA:80727"/>
        <dbReference type="Rhea" id="RHEA-COMP:19536"/>
        <dbReference type="Rhea" id="RHEA-COMP:19537"/>
        <dbReference type="ChEBI" id="CHEBI:15378"/>
        <dbReference type="ChEBI" id="CHEBI:57783"/>
        <dbReference type="ChEBI" id="CHEBI:58349"/>
        <dbReference type="ChEBI" id="CHEBI:231623"/>
        <dbReference type="ChEBI" id="CHEBI:231637"/>
        <dbReference type="EC" id="1.3.1.94"/>
    </reaction>
    <physiologicalReaction direction="right-to-left" evidence="8 9">
        <dbReference type="Rhea" id="RHEA:80729"/>
    </physiologicalReaction>
</comment>
<dbReference type="AlphaFoldDB" id="A0AAV1K6T2"/>
<comment type="caution">
    <text evidence="11">The sequence shown here is derived from an EMBL/GenBank/DDBJ whole genome shotgun (WGS) entry which is preliminary data.</text>
</comment>
<evidence type="ECO:0000256" key="6">
    <source>
        <dbReference type="ARBA" id="ARBA00046320"/>
    </source>
</evidence>
<protein>
    <recommendedName>
        <fullName evidence="7 9">Polyprenal reductase</fullName>
        <ecNumber evidence="2 9">1.3.1.94</ecNumber>
    </recommendedName>
</protein>
<feature type="transmembrane region" description="Helical" evidence="9">
    <location>
        <begin position="251"/>
        <end position="274"/>
    </location>
</feature>
<keyword evidence="5 9" id="KW-0472">Membrane</keyword>
<evidence type="ECO:0000256" key="1">
    <source>
        <dbReference type="ARBA" id="ARBA00004127"/>
    </source>
</evidence>
<keyword evidence="9" id="KW-0560">Oxidoreductase</keyword>
<evidence type="ECO:0000256" key="2">
    <source>
        <dbReference type="ARBA" id="ARBA00012522"/>
    </source>
</evidence>
<evidence type="ECO:0000256" key="8">
    <source>
        <dbReference type="ARBA" id="ARBA00049427"/>
    </source>
</evidence>
<dbReference type="GO" id="GO:0160198">
    <property type="term" value="F:polyprenal reductase activity"/>
    <property type="evidence" value="ECO:0007669"/>
    <property type="project" value="UniProtKB-EC"/>
</dbReference>
<gene>
    <name evidence="11" type="ORF">PARMNEM_LOCUS154</name>
</gene>
<dbReference type="GO" id="GO:0102389">
    <property type="term" value="F:polyprenol reductase activity"/>
    <property type="evidence" value="ECO:0007669"/>
    <property type="project" value="UniProtKB-UniRule"/>
</dbReference>
<evidence type="ECO:0000256" key="9">
    <source>
        <dbReference type="RuleBase" id="RU367081"/>
    </source>
</evidence>
<organism evidence="11 12">
    <name type="scientific">Parnassius mnemosyne</name>
    <name type="common">clouded apollo</name>
    <dbReference type="NCBI Taxonomy" id="213953"/>
    <lineage>
        <taxon>Eukaryota</taxon>
        <taxon>Metazoa</taxon>
        <taxon>Ecdysozoa</taxon>
        <taxon>Arthropoda</taxon>
        <taxon>Hexapoda</taxon>
        <taxon>Insecta</taxon>
        <taxon>Pterygota</taxon>
        <taxon>Neoptera</taxon>
        <taxon>Endopterygota</taxon>
        <taxon>Lepidoptera</taxon>
        <taxon>Glossata</taxon>
        <taxon>Ditrysia</taxon>
        <taxon>Papilionoidea</taxon>
        <taxon>Papilionidae</taxon>
        <taxon>Parnassiinae</taxon>
        <taxon>Parnassini</taxon>
        <taxon>Parnassius</taxon>
        <taxon>Driopa</taxon>
    </lineage>
</organism>
<dbReference type="Proteomes" id="UP001314205">
    <property type="component" value="Unassembled WGS sequence"/>
</dbReference>
<dbReference type="InterPro" id="IPR039698">
    <property type="entry name" value="Dfg10/SRD5A3"/>
</dbReference>
<feature type="transmembrane region" description="Helical" evidence="9">
    <location>
        <begin position="6"/>
        <end position="25"/>
    </location>
</feature>
<dbReference type="PANTHER" id="PTHR14624">
    <property type="entry name" value="DFG10 PROTEIN"/>
    <property type="match status" value="1"/>
</dbReference>
<comment type="function">
    <text evidence="9">Plays a key role in early steps of protein N-linked glycosylation by being involved in the conversion of polyprenol into dolichol. Acts as a polyprenal reductase that mediates the reduction of polyprenal into dolichal in a NADP-dependent mechanism. Dolichols are required for the synthesis of dolichol-linked monosaccharides and the oligosaccharide precursor used for N-glycosylation.</text>
</comment>
<comment type="similarity">
    <text evidence="6 9">Belongs to the steroid 5-alpha reductase family. Polyprenal reductase subfamily.</text>
</comment>
<name>A0AAV1K6T2_9NEOP</name>
<feature type="transmembrane region" description="Helical" evidence="9">
    <location>
        <begin position="187"/>
        <end position="205"/>
    </location>
</feature>
<accession>A0AAV1K6T2</accession>
<dbReference type="EMBL" id="CAVLGL010000001">
    <property type="protein sequence ID" value="CAK1578005.1"/>
    <property type="molecule type" value="Genomic_DNA"/>
</dbReference>
<comment type="subcellular location">
    <subcellularLocation>
        <location evidence="1">Endomembrane system</location>
        <topology evidence="1">Multi-pass membrane protein</topology>
    </subcellularLocation>
    <subcellularLocation>
        <location evidence="9">Endoplasmic reticulum membrane</location>
    </subcellularLocation>
</comment>
<feature type="domain" description="3-oxo-5-alpha-steroid 4-dehydrogenase C-terminal" evidence="10">
    <location>
        <begin position="195"/>
        <end position="307"/>
    </location>
</feature>
<proteinExistence type="inferred from homology"/>
<keyword evidence="9" id="KW-0256">Endoplasmic reticulum</keyword>
<keyword evidence="12" id="KW-1185">Reference proteome</keyword>
<keyword evidence="3 9" id="KW-0812">Transmembrane</keyword>
<dbReference type="GO" id="GO:0016095">
    <property type="term" value="P:polyprenol catabolic process"/>
    <property type="evidence" value="ECO:0007669"/>
    <property type="project" value="UniProtKB-UniRule"/>
</dbReference>
<dbReference type="GO" id="GO:0005789">
    <property type="term" value="C:endoplasmic reticulum membrane"/>
    <property type="evidence" value="ECO:0007669"/>
    <property type="project" value="UniProtKB-SubCell"/>
</dbReference>
<evidence type="ECO:0000256" key="7">
    <source>
        <dbReference type="ARBA" id="ARBA00047186"/>
    </source>
</evidence>
<evidence type="ECO:0000259" key="10">
    <source>
        <dbReference type="Pfam" id="PF02544"/>
    </source>
</evidence>
<sequence>MLNFNILDIIFLNLTVSLVFIGSLITKYEKHLPVFLIKFYSYGSFGYKGSDGKILQTIELPKSYFRHFYVFSALFSTVTLIYMFLVYFLNLEINTYVRASLKAIFGQEEPAVTATAAFIAMSLITFHCARRCYESHLLQVFASSGKINICYYGTAYVHYATFILATVGEAPLFCGDRVKENIRWIDTRTQILCIPCILIFLLASYEQYKSNVILANLRKDKKTGAVVTEEHRVPRGRLFECVSSPHRLCEVILYIVIAVLIPTKTMIIMCVWVLCNQGQYAVLAHVWYRKTFKDYPVNRMAIFPYLL</sequence>
<evidence type="ECO:0000313" key="11">
    <source>
        <dbReference type="EMBL" id="CAK1578005.1"/>
    </source>
</evidence>
<dbReference type="GO" id="GO:0006488">
    <property type="term" value="P:dolichol-linked oligosaccharide biosynthetic process"/>
    <property type="evidence" value="ECO:0007669"/>
    <property type="project" value="UniProtKB-UniRule"/>
</dbReference>
<keyword evidence="9" id="KW-0521">NADP</keyword>
<feature type="transmembrane region" description="Helical" evidence="9">
    <location>
        <begin position="110"/>
        <end position="129"/>
    </location>
</feature>
<feature type="transmembrane region" description="Helical" evidence="9">
    <location>
        <begin position="68"/>
        <end position="90"/>
    </location>
</feature>
<evidence type="ECO:0000256" key="3">
    <source>
        <dbReference type="ARBA" id="ARBA00022692"/>
    </source>
</evidence>
<feature type="transmembrane region" description="Helical" evidence="9">
    <location>
        <begin position="149"/>
        <end position="167"/>
    </location>
</feature>
<dbReference type="EC" id="1.3.1.94" evidence="2 9"/>
<evidence type="ECO:0000256" key="5">
    <source>
        <dbReference type="ARBA" id="ARBA00023136"/>
    </source>
</evidence>
<dbReference type="GO" id="GO:0003865">
    <property type="term" value="F:3-oxo-5-alpha-steroid 4-dehydrogenase activity"/>
    <property type="evidence" value="ECO:0007669"/>
    <property type="project" value="TreeGrafter"/>
</dbReference>
<keyword evidence="4 9" id="KW-1133">Transmembrane helix</keyword>
<dbReference type="PROSITE" id="PS50244">
    <property type="entry name" value="S5A_REDUCTASE"/>
    <property type="match status" value="1"/>
</dbReference>
<dbReference type="PANTHER" id="PTHR14624:SF0">
    <property type="entry name" value="POLYPRENOL REDUCTASE"/>
    <property type="match status" value="1"/>
</dbReference>